<dbReference type="STRING" id="48269.A0A183MYP1"/>
<dbReference type="InterPro" id="IPR043539">
    <property type="entry name" value="Grb2-like"/>
</dbReference>
<keyword evidence="4" id="KW-1185">Reference proteome</keyword>
<accession>A0A183MYP1</accession>
<dbReference type="PRINTS" id="PR00401">
    <property type="entry name" value="SH2DOMAIN"/>
</dbReference>
<proteinExistence type="predicted"/>
<dbReference type="GO" id="GO:0035556">
    <property type="term" value="P:intracellular signal transduction"/>
    <property type="evidence" value="ECO:0007669"/>
    <property type="project" value="InterPro"/>
</dbReference>
<dbReference type="InterPro" id="IPR036860">
    <property type="entry name" value="SH2_dom_sf"/>
</dbReference>
<dbReference type="InterPro" id="IPR036028">
    <property type="entry name" value="SH3-like_dom_sf"/>
</dbReference>
<keyword evidence="1" id="KW-0728">SH3 domain</keyword>
<dbReference type="SMART" id="SM00252">
    <property type="entry name" value="SH2"/>
    <property type="match status" value="1"/>
</dbReference>
<dbReference type="Gene3D" id="3.30.505.10">
    <property type="entry name" value="SH2 domain"/>
    <property type="match status" value="1"/>
</dbReference>
<evidence type="ECO:0000313" key="4">
    <source>
        <dbReference type="Proteomes" id="UP000277204"/>
    </source>
</evidence>
<dbReference type="Gene3D" id="4.10.1130.10">
    <property type="entry name" value="btk motif of tyrosine-protein kinase itk"/>
    <property type="match status" value="1"/>
</dbReference>
<dbReference type="PROSITE" id="PS50002">
    <property type="entry name" value="SH3"/>
    <property type="match status" value="1"/>
</dbReference>
<evidence type="ECO:0000256" key="2">
    <source>
        <dbReference type="ARBA" id="ARBA00022999"/>
    </source>
</evidence>
<evidence type="ECO:0000256" key="1">
    <source>
        <dbReference type="ARBA" id="ARBA00022443"/>
    </source>
</evidence>
<dbReference type="SUPFAM" id="SSF55550">
    <property type="entry name" value="SH2 domain"/>
    <property type="match status" value="1"/>
</dbReference>
<dbReference type="Gene3D" id="2.30.30.40">
    <property type="entry name" value="SH3 Domains"/>
    <property type="match status" value="1"/>
</dbReference>
<dbReference type="InterPro" id="IPR000980">
    <property type="entry name" value="SH2"/>
</dbReference>
<name>A0A183MYP1_9TREM</name>
<dbReference type="PANTHER" id="PTHR46037">
    <property type="entry name" value="PROTEIN ENHANCER OF SEVENLESS 2B"/>
    <property type="match status" value="1"/>
</dbReference>
<evidence type="ECO:0000313" key="3">
    <source>
        <dbReference type="EMBL" id="VDP38497.1"/>
    </source>
</evidence>
<dbReference type="PROSITE" id="PS51113">
    <property type="entry name" value="ZF_BTK"/>
    <property type="match status" value="1"/>
</dbReference>
<dbReference type="InterPro" id="IPR001562">
    <property type="entry name" value="Znf_Btk_motif"/>
</dbReference>
<protein>
    <submittedName>
        <fullName evidence="3">Uncharacterized protein</fullName>
    </submittedName>
</protein>
<reference evidence="3 4" key="1">
    <citation type="submission" date="2018-11" db="EMBL/GenBank/DDBJ databases">
        <authorList>
            <consortium name="Pathogen Informatics"/>
        </authorList>
    </citation>
    <scope>NUCLEOTIDE SEQUENCE [LARGE SCALE GENOMIC DNA]</scope>
    <source>
        <strain evidence="3 4">Zambia</strain>
    </source>
</reference>
<dbReference type="Proteomes" id="UP000277204">
    <property type="component" value="Unassembled WGS sequence"/>
</dbReference>
<dbReference type="SMART" id="SM00326">
    <property type="entry name" value="SH3"/>
    <property type="match status" value="1"/>
</dbReference>
<gene>
    <name evidence="3" type="ORF">SMRZ_LOCUS21166</name>
</gene>
<dbReference type="PROSITE" id="PS50001">
    <property type="entry name" value="SH2"/>
    <property type="match status" value="1"/>
</dbReference>
<dbReference type="AlphaFoldDB" id="A0A183MYP1"/>
<keyword evidence="2" id="KW-0727">SH2 domain</keyword>
<sequence>MHLWYYKDITRQQAEAILLDENREGCFLVRDSVSKKNTYTLSVTSKDPETLLMQKMRFLALGISCILSRIPPLNEMTGLVWSDFVSTAARHMLAIFLYILLPTYLLNKTLLNILDTRERGATFLPRYHPGVWKRPGRYSCCDDINRRSMGCQPTNEPGPSVVIEQLWRTAAGVDSNNCQPQIPQVATTANLVTITQPSYPVSTPQLVTTQLNSNVQLTSNPLSLSDLNSANIASTTASFIPLTSAVGLPVLHQTPGLSTPVAGVLMSTAVTSSISPSTLFQIQQQQLLLQQKQQQLAMFANSNAGQFSHLNNALRRSGMNQNRGHSLRYIQPTFDMDEGENTVIAVHNYNPVRENQLPLQKGEKYYVVNQSNSQWWYVRNMAGQLGYVPTNYVHKPNSLNSFE</sequence>
<organism evidence="3 4">
    <name type="scientific">Schistosoma margrebowiei</name>
    <dbReference type="NCBI Taxonomy" id="48269"/>
    <lineage>
        <taxon>Eukaryota</taxon>
        <taxon>Metazoa</taxon>
        <taxon>Spiralia</taxon>
        <taxon>Lophotrochozoa</taxon>
        <taxon>Platyhelminthes</taxon>
        <taxon>Trematoda</taxon>
        <taxon>Digenea</taxon>
        <taxon>Strigeidida</taxon>
        <taxon>Schistosomatoidea</taxon>
        <taxon>Schistosomatidae</taxon>
        <taxon>Schistosoma</taxon>
    </lineage>
</organism>
<dbReference type="Pfam" id="PF00017">
    <property type="entry name" value="SH2"/>
    <property type="match status" value="1"/>
</dbReference>
<dbReference type="SUPFAM" id="SSF50044">
    <property type="entry name" value="SH3-domain"/>
    <property type="match status" value="1"/>
</dbReference>
<dbReference type="Pfam" id="PF00018">
    <property type="entry name" value="SH3_1"/>
    <property type="match status" value="1"/>
</dbReference>
<dbReference type="Pfam" id="PF00779">
    <property type="entry name" value="BTK"/>
    <property type="match status" value="1"/>
</dbReference>
<dbReference type="InterPro" id="IPR001452">
    <property type="entry name" value="SH3_domain"/>
</dbReference>
<dbReference type="EMBL" id="UZAI01018597">
    <property type="protein sequence ID" value="VDP38497.1"/>
    <property type="molecule type" value="Genomic_DNA"/>
</dbReference>